<protein>
    <submittedName>
        <fullName evidence="1">Uncharacterized protein</fullName>
    </submittedName>
</protein>
<dbReference type="AlphaFoldDB" id="A0A380CEN3"/>
<dbReference type="EMBL" id="UGYW01000002">
    <property type="protein sequence ID" value="SUJ18983.1"/>
    <property type="molecule type" value="Genomic_DNA"/>
</dbReference>
<dbReference type="RefSeq" id="WP_115170550.1">
    <property type="nucleotide sequence ID" value="NZ_UGYW01000002.1"/>
</dbReference>
<organism evidence="1 2">
    <name type="scientific">Sphingobacterium spiritivorum</name>
    <name type="common">Flavobacterium spiritivorum</name>
    <dbReference type="NCBI Taxonomy" id="258"/>
    <lineage>
        <taxon>Bacteria</taxon>
        <taxon>Pseudomonadati</taxon>
        <taxon>Bacteroidota</taxon>
        <taxon>Sphingobacteriia</taxon>
        <taxon>Sphingobacteriales</taxon>
        <taxon>Sphingobacteriaceae</taxon>
        <taxon>Sphingobacterium</taxon>
    </lineage>
</organism>
<evidence type="ECO:0000313" key="2">
    <source>
        <dbReference type="Proteomes" id="UP000254893"/>
    </source>
</evidence>
<accession>A0A380CEN3</accession>
<proteinExistence type="predicted"/>
<evidence type="ECO:0000313" key="1">
    <source>
        <dbReference type="EMBL" id="SUJ18983.1"/>
    </source>
</evidence>
<sequence>MRISEEKIVQIIDEAITTNIYAQGLAMRCDVVKGTNKGRSYVEITPKPGETIKPEDWFWFGYYLREYVS</sequence>
<dbReference type="Proteomes" id="UP000254893">
    <property type="component" value="Unassembled WGS sequence"/>
</dbReference>
<gene>
    <name evidence="1" type="ORF">NCTC11388_02811</name>
</gene>
<reference evidence="1 2" key="1">
    <citation type="submission" date="2018-06" db="EMBL/GenBank/DDBJ databases">
        <authorList>
            <consortium name="Pathogen Informatics"/>
            <person name="Doyle S."/>
        </authorList>
    </citation>
    <scope>NUCLEOTIDE SEQUENCE [LARGE SCALE GENOMIC DNA]</scope>
    <source>
        <strain evidence="1 2">NCTC11388</strain>
    </source>
</reference>
<name>A0A380CEN3_SPHSI</name>